<keyword evidence="1" id="KW-0732">Signal</keyword>
<evidence type="ECO:0000313" key="3">
    <source>
        <dbReference type="Proteomes" id="UP000757103"/>
    </source>
</evidence>
<dbReference type="RefSeq" id="WP_273305308.1">
    <property type="nucleotide sequence ID" value="NZ_DYUD01000009.1"/>
</dbReference>
<dbReference type="AlphaFoldDB" id="A0A921MPL8"/>
<reference evidence="2" key="2">
    <citation type="submission" date="2021-09" db="EMBL/GenBank/DDBJ databases">
        <authorList>
            <person name="Gilroy R."/>
        </authorList>
    </citation>
    <scope>NUCLEOTIDE SEQUENCE</scope>
    <source>
        <strain evidence="2">CHK121-7720</strain>
    </source>
</reference>
<name>A0A921MPL8_9BACT</name>
<dbReference type="InterPro" id="IPR025636">
    <property type="entry name" value="DUF4294"/>
</dbReference>
<reference evidence="2" key="1">
    <citation type="journal article" date="2021" name="PeerJ">
        <title>Extensive microbial diversity within the chicken gut microbiome revealed by metagenomics and culture.</title>
        <authorList>
            <person name="Gilroy R."/>
            <person name="Ravi A."/>
            <person name="Getino M."/>
            <person name="Pursley I."/>
            <person name="Horton D.L."/>
            <person name="Alikhan N.F."/>
            <person name="Baker D."/>
            <person name="Gharbi K."/>
            <person name="Hall N."/>
            <person name="Watson M."/>
            <person name="Adriaenssens E.M."/>
            <person name="Foster-Nyarko E."/>
            <person name="Jarju S."/>
            <person name="Secka A."/>
            <person name="Antonio M."/>
            <person name="Oren A."/>
            <person name="Chaudhuri R.R."/>
            <person name="La Ragione R."/>
            <person name="Hildebrand F."/>
            <person name="Pallen M.J."/>
        </authorList>
    </citation>
    <scope>NUCLEOTIDE SEQUENCE</scope>
    <source>
        <strain evidence="2">CHK121-7720</strain>
    </source>
</reference>
<evidence type="ECO:0000313" key="2">
    <source>
        <dbReference type="EMBL" id="HJG88242.1"/>
    </source>
</evidence>
<gene>
    <name evidence="2" type="ORF">K8U91_02025</name>
</gene>
<evidence type="ECO:0000256" key="1">
    <source>
        <dbReference type="SAM" id="SignalP"/>
    </source>
</evidence>
<protein>
    <submittedName>
        <fullName evidence="2">DUF4294 domain-containing protein</fullName>
    </submittedName>
</protein>
<feature type="chain" id="PRO_5037089498" evidence="1">
    <location>
        <begin position="22"/>
        <end position="200"/>
    </location>
</feature>
<comment type="caution">
    <text evidence="2">The sequence shown here is derived from an EMBL/GenBank/DDBJ whole genome shotgun (WGS) entry which is preliminary data.</text>
</comment>
<sequence>MKRGLSILFLFLFLAVPGLRAQVFQEEHPAYKHFYRVIIDNDTVPMIGLRTFYVFPPEKFKNKKEEKFYWKTVRDVKKTLPYAKLIYAIFIETYEYMETLPDDKAREEHMKRMEKEVFHQYKPVLKKFTLSQGKMLIKLINRECNQSSYELIKAFLGSFRANFWQFFGKMFGASLKTDWQPEGKDKTIERICILVEQGSL</sequence>
<accession>A0A921MPL8</accession>
<dbReference type="EMBL" id="DYUD01000009">
    <property type="protein sequence ID" value="HJG88242.1"/>
    <property type="molecule type" value="Genomic_DNA"/>
</dbReference>
<organism evidence="2 3">
    <name type="scientific">Barnesiella viscericola</name>
    <dbReference type="NCBI Taxonomy" id="397865"/>
    <lineage>
        <taxon>Bacteria</taxon>
        <taxon>Pseudomonadati</taxon>
        <taxon>Bacteroidota</taxon>
        <taxon>Bacteroidia</taxon>
        <taxon>Bacteroidales</taxon>
        <taxon>Barnesiellaceae</taxon>
        <taxon>Barnesiella</taxon>
    </lineage>
</organism>
<proteinExistence type="predicted"/>
<dbReference type="Proteomes" id="UP000757103">
    <property type="component" value="Unassembled WGS sequence"/>
</dbReference>
<feature type="signal peptide" evidence="1">
    <location>
        <begin position="1"/>
        <end position="21"/>
    </location>
</feature>
<dbReference type="Pfam" id="PF14127">
    <property type="entry name" value="DUF4294"/>
    <property type="match status" value="1"/>
</dbReference>